<evidence type="ECO:0000256" key="19">
    <source>
        <dbReference type="RuleBase" id="RU365063"/>
    </source>
</evidence>
<gene>
    <name evidence="22" type="primary">accC</name>
    <name evidence="22" type="ORF">CVM52_21260</name>
</gene>
<dbReference type="SUPFAM" id="SSF56059">
    <property type="entry name" value="Glutathione synthetase ATP-binding domain-like"/>
    <property type="match status" value="1"/>
</dbReference>
<evidence type="ECO:0000256" key="5">
    <source>
        <dbReference type="ARBA" id="ARBA00017242"/>
    </source>
</evidence>
<organism evidence="22 23">
    <name type="scientific">Pseudooceanicola lipolyticus</name>
    <dbReference type="NCBI Taxonomy" id="2029104"/>
    <lineage>
        <taxon>Bacteria</taxon>
        <taxon>Pseudomonadati</taxon>
        <taxon>Pseudomonadota</taxon>
        <taxon>Alphaproteobacteria</taxon>
        <taxon>Rhodobacterales</taxon>
        <taxon>Paracoccaceae</taxon>
        <taxon>Pseudooceanicola</taxon>
    </lineage>
</organism>
<comment type="catalytic activity">
    <reaction evidence="17 19">
        <text>N(6)-biotinyl-L-lysyl-[protein] + hydrogencarbonate + ATP = N(6)-carboxybiotinyl-L-lysyl-[protein] + ADP + phosphate + H(+)</text>
        <dbReference type="Rhea" id="RHEA:13501"/>
        <dbReference type="Rhea" id="RHEA-COMP:10505"/>
        <dbReference type="Rhea" id="RHEA-COMP:10506"/>
        <dbReference type="ChEBI" id="CHEBI:15378"/>
        <dbReference type="ChEBI" id="CHEBI:17544"/>
        <dbReference type="ChEBI" id="CHEBI:30616"/>
        <dbReference type="ChEBI" id="CHEBI:43474"/>
        <dbReference type="ChEBI" id="CHEBI:83144"/>
        <dbReference type="ChEBI" id="CHEBI:83145"/>
        <dbReference type="ChEBI" id="CHEBI:456216"/>
        <dbReference type="EC" id="6.3.4.14"/>
    </reaction>
</comment>
<evidence type="ECO:0000256" key="9">
    <source>
        <dbReference type="ARBA" id="ARBA00022741"/>
    </source>
</evidence>
<dbReference type="FunFam" id="3.30.1490.20:FF:000018">
    <property type="entry name" value="Biotin carboxylase"/>
    <property type="match status" value="1"/>
</dbReference>
<dbReference type="Pfam" id="PF02785">
    <property type="entry name" value="Biotin_carb_C"/>
    <property type="match status" value="1"/>
</dbReference>
<evidence type="ECO:0000256" key="17">
    <source>
        <dbReference type="ARBA" id="ARBA00048600"/>
    </source>
</evidence>
<keyword evidence="8" id="KW-0479">Metal-binding</keyword>
<dbReference type="FunFam" id="3.40.50.20:FF:000010">
    <property type="entry name" value="Propionyl-CoA carboxylase subunit alpha"/>
    <property type="match status" value="1"/>
</dbReference>
<accession>A0A2M8IVS0</accession>
<evidence type="ECO:0000256" key="11">
    <source>
        <dbReference type="ARBA" id="ARBA00022840"/>
    </source>
</evidence>
<comment type="subunit">
    <text evidence="3 19">Acetyl-CoA carboxylase is a heterohexamer of biotin carboxyl carrier protein, biotin carboxylase and the two subunits of carboxyl transferase in a 2:2 complex.</text>
</comment>
<keyword evidence="23" id="KW-1185">Reference proteome</keyword>
<evidence type="ECO:0000256" key="16">
    <source>
        <dbReference type="ARBA" id="ARBA00033786"/>
    </source>
</evidence>
<sequence>MFDKILIANRGEIALRVVRAAREMGIGSVAVHSTADSDAMHVRMADEAICIGPPPSPRSYLSVPAIISACEITGAQAIHPGYGFLSENASFVQIVEDHDITFIGPKAEHIRIMGDKITAKDTMKKLGVPCVPGSDGGVPDLATAKTLGDEIGYPVIIKATAGGGGKGMKVAASAAQMERAFQTARAEAKANFGNDEVYIEKYLTTPRHIEIQIFGDGKGKAVHLGERDCSLQRRHQKVLEEAPGPTITAQERARIGKICADAMAELGYAGAGTVEFLYEDGEFYFIEMNTRLQVEHPVTEGIFGVDLVREQIRVAAGEPLSFTQDDLKINGHAIEVRINAEKLPDFSPSPGRITQYHAPGGLGVRIDSALYDGYSIPPYYDSLIGKLIVHGRDRPEALARLSRALGELIVDGVHTTVPLFEALLQEADILKGDYNIHWLEQWLASAAKQG</sequence>
<evidence type="ECO:0000256" key="1">
    <source>
        <dbReference type="ARBA" id="ARBA00003761"/>
    </source>
</evidence>
<evidence type="ECO:0000256" key="15">
    <source>
        <dbReference type="ARBA" id="ARBA00023267"/>
    </source>
</evidence>
<dbReference type="PROSITE" id="PS50979">
    <property type="entry name" value="BC"/>
    <property type="match status" value="1"/>
</dbReference>
<evidence type="ECO:0000256" key="18">
    <source>
        <dbReference type="PROSITE-ProRule" id="PRU00409"/>
    </source>
</evidence>
<evidence type="ECO:0000256" key="8">
    <source>
        <dbReference type="ARBA" id="ARBA00022723"/>
    </source>
</evidence>
<keyword evidence="11 18" id="KW-0067">ATP-binding</keyword>
<dbReference type="GO" id="GO:0006633">
    <property type="term" value="P:fatty acid biosynthetic process"/>
    <property type="evidence" value="ECO:0007669"/>
    <property type="project" value="UniProtKB-KW"/>
</dbReference>
<dbReference type="Gene3D" id="3.30.470.20">
    <property type="entry name" value="ATP-grasp fold, B domain"/>
    <property type="match status" value="2"/>
</dbReference>
<evidence type="ECO:0000256" key="2">
    <source>
        <dbReference type="ARBA" id="ARBA00004956"/>
    </source>
</evidence>
<dbReference type="SUPFAM" id="SSF51246">
    <property type="entry name" value="Rudiment single hybrid motif"/>
    <property type="match status" value="1"/>
</dbReference>
<evidence type="ECO:0000256" key="14">
    <source>
        <dbReference type="ARBA" id="ARBA00023160"/>
    </source>
</evidence>
<keyword evidence="7 19" id="KW-0436">Ligase</keyword>
<keyword evidence="10 19" id="KW-0276">Fatty acid metabolism</keyword>
<dbReference type="PROSITE" id="PS00866">
    <property type="entry name" value="CPSASE_1"/>
    <property type="match status" value="1"/>
</dbReference>
<keyword evidence="13 19" id="KW-0443">Lipid metabolism</keyword>
<dbReference type="GO" id="GO:0005524">
    <property type="term" value="F:ATP binding"/>
    <property type="evidence" value="ECO:0007669"/>
    <property type="project" value="UniProtKB-UniRule"/>
</dbReference>
<dbReference type="PROSITE" id="PS50975">
    <property type="entry name" value="ATP_GRASP"/>
    <property type="match status" value="1"/>
</dbReference>
<dbReference type="InterPro" id="IPR005479">
    <property type="entry name" value="CPAse_ATP-bd"/>
</dbReference>
<evidence type="ECO:0000256" key="3">
    <source>
        <dbReference type="ARBA" id="ARBA00011750"/>
    </source>
</evidence>
<dbReference type="SMART" id="SM00878">
    <property type="entry name" value="Biotin_carb_C"/>
    <property type="match status" value="1"/>
</dbReference>
<dbReference type="GO" id="GO:0004075">
    <property type="term" value="F:biotin carboxylase activity"/>
    <property type="evidence" value="ECO:0007669"/>
    <property type="project" value="UniProtKB-EC"/>
</dbReference>
<dbReference type="UniPathway" id="UPA00655">
    <property type="reaction ID" value="UER00711"/>
</dbReference>
<evidence type="ECO:0000256" key="7">
    <source>
        <dbReference type="ARBA" id="ARBA00022598"/>
    </source>
</evidence>
<dbReference type="InterPro" id="IPR004549">
    <property type="entry name" value="Acetyl_CoA_COase_biotin_COase"/>
</dbReference>
<dbReference type="Pfam" id="PF00289">
    <property type="entry name" value="Biotin_carb_N"/>
    <property type="match status" value="1"/>
</dbReference>
<dbReference type="InterPro" id="IPR005482">
    <property type="entry name" value="Biotin_COase_C"/>
</dbReference>
<dbReference type="OrthoDB" id="9763189at2"/>
<dbReference type="PANTHER" id="PTHR48095:SF2">
    <property type="entry name" value="BIOTIN CARBOXYLASE, CHLOROPLASTIC"/>
    <property type="match status" value="1"/>
</dbReference>
<dbReference type="InterPro" id="IPR011054">
    <property type="entry name" value="Rudment_hybrid_motif"/>
</dbReference>
<dbReference type="InterPro" id="IPR013815">
    <property type="entry name" value="ATP_grasp_subdomain_1"/>
</dbReference>
<evidence type="ECO:0000259" key="20">
    <source>
        <dbReference type="PROSITE" id="PS50975"/>
    </source>
</evidence>
<dbReference type="AlphaFoldDB" id="A0A2M8IVS0"/>
<proteinExistence type="predicted"/>
<comment type="caution">
    <text evidence="22">The sequence shown here is derived from an EMBL/GenBank/DDBJ whole genome shotgun (WGS) entry which is preliminary data.</text>
</comment>
<evidence type="ECO:0000313" key="23">
    <source>
        <dbReference type="Proteomes" id="UP000231553"/>
    </source>
</evidence>
<evidence type="ECO:0000256" key="6">
    <source>
        <dbReference type="ARBA" id="ARBA00022516"/>
    </source>
</evidence>
<dbReference type="InterPro" id="IPR005481">
    <property type="entry name" value="BC-like_N"/>
</dbReference>
<dbReference type="InterPro" id="IPR011764">
    <property type="entry name" value="Biotin_carboxylation_dom"/>
</dbReference>
<dbReference type="EC" id="6.3.4.14" evidence="4 19"/>
<dbReference type="GO" id="GO:2001295">
    <property type="term" value="P:malonyl-CoA biosynthetic process"/>
    <property type="evidence" value="ECO:0007669"/>
    <property type="project" value="UniProtKB-UniPathway"/>
</dbReference>
<keyword evidence="6 19" id="KW-0444">Lipid biosynthesis</keyword>
<dbReference type="NCBIfam" id="NF006367">
    <property type="entry name" value="PRK08591.1"/>
    <property type="match status" value="1"/>
</dbReference>
<dbReference type="EMBL" id="PGTB01000156">
    <property type="protein sequence ID" value="PJE34630.1"/>
    <property type="molecule type" value="Genomic_DNA"/>
</dbReference>
<dbReference type="GO" id="GO:0046872">
    <property type="term" value="F:metal ion binding"/>
    <property type="evidence" value="ECO:0007669"/>
    <property type="project" value="UniProtKB-KW"/>
</dbReference>
<dbReference type="InterPro" id="IPR011761">
    <property type="entry name" value="ATP-grasp"/>
</dbReference>
<dbReference type="InterPro" id="IPR051602">
    <property type="entry name" value="ACC_Biotin_Carboxylase"/>
</dbReference>
<comment type="function">
    <text evidence="1 19">This protein is a component of the acetyl coenzyme A carboxylase complex; first, biotin carboxylase catalyzes the carboxylation of the carrier protein and then the transcarboxylase transfers the carboxyl group to form malonyl-CoA.</text>
</comment>
<keyword evidence="12" id="KW-0460">Magnesium</keyword>
<keyword evidence="15 19" id="KW-0092">Biotin</keyword>
<feature type="domain" description="ATP-grasp" evidence="20">
    <location>
        <begin position="120"/>
        <end position="316"/>
    </location>
</feature>
<keyword evidence="14 19" id="KW-0275">Fatty acid biosynthesis</keyword>
<evidence type="ECO:0000259" key="21">
    <source>
        <dbReference type="PROSITE" id="PS50979"/>
    </source>
</evidence>
<dbReference type="RefSeq" id="WP_100164400.1">
    <property type="nucleotide sequence ID" value="NZ_PGTB01000156.1"/>
</dbReference>
<comment type="pathway">
    <text evidence="2 19">Lipid metabolism; malonyl-CoA biosynthesis; malonyl-CoA from acetyl-CoA: step 1/1.</text>
</comment>
<dbReference type="Proteomes" id="UP000231553">
    <property type="component" value="Unassembled WGS sequence"/>
</dbReference>
<dbReference type="Gene3D" id="3.30.1490.20">
    <property type="entry name" value="ATP-grasp fold, A domain"/>
    <property type="match status" value="1"/>
</dbReference>
<dbReference type="NCBIfam" id="TIGR00514">
    <property type="entry name" value="accC"/>
    <property type="match status" value="1"/>
</dbReference>
<dbReference type="SUPFAM" id="SSF52440">
    <property type="entry name" value="PreATP-grasp domain"/>
    <property type="match status" value="1"/>
</dbReference>
<protein>
    <recommendedName>
        <fullName evidence="5 19">Biotin carboxylase</fullName>
        <ecNumber evidence="4 19">6.3.4.14</ecNumber>
    </recommendedName>
    <alternativeName>
        <fullName evidence="16 19">Acetyl-coenzyme A carboxylase biotin carboxylase subunit A</fullName>
    </alternativeName>
</protein>
<feature type="domain" description="Biotin carboxylation" evidence="21">
    <location>
        <begin position="1"/>
        <end position="444"/>
    </location>
</feature>
<dbReference type="PROSITE" id="PS00867">
    <property type="entry name" value="CPSASE_2"/>
    <property type="match status" value="1"/>
</dbReference>
<keyword evidence="9 18" id="KW-0547">Nucleotide-binding</keyword>
<evidence type="ECO:0000256" key="12">
    <source>
        <dbReference type="ARBA" id="ARBA00022842"/>
    </source>
</evidence>
<reference evidence="22 23" key="1">
    <citation type="journal article" date="2018" name="Int. J. Syst. Evol. Microbiol.">
        <title>Pseudooceanicola lipolyticus sp. nov., a marine alphaproteobacterium, reclassification of Oceanicola flagellatus as Pseudooceanicola flagellatus comb. nov. and emended description of the genus Pseudooceanicola.</title>
        <authorList>
            <person name="Huang M.-M."/>
            <person name="Guo L.-L."/>
            <person name="Wu Y.-H."/>
            <person name="Lai Q.-L."/>
            <person name="Shao Z.-Z."/>
            <person name="Wang C.-S."/>
            <person name="Wu M."/>
            <person name="Xu X.-W."/>
        </authorList>
    </citation>
    <scope>NUCLEOTIDE SEQUENCE [LARGE SCALE GENOMIC DNA]</scope>
    <source>
        <strain evidence="22 23">157</strain>
    </source>
</reference>
<name>A0A2M8IVS0_9RHOB</name>
<dbReference type="PANTHER" id="PTHR48095">
    <property type="entry name" value="PYRUVATE CARBOXYLASE SUBUNIT A"/>
    <property type="match status" value="1"/>
</dbReference>
<dbReference type="Pfam" id="PF02786">
    <property type="entry name" value="CPSase_L_D2"/>
    <property type="match status" value="1"/>
</dbReference>
<evidence type="ECO:0000256" key="13">
    <source>
        <dbReference type="ARBA" id="ARBA00023098"/>
    </source>
</evidence>
<evidence type="ECO:0000256" key="10">
    <source>
        <dbReference type="ARBA" id="ARBA00022832"/>
    </source>
</evidence>
<evidence type="ECO:0000313" key="22">
    <source>
        <dbReference type="EMBL" id="PJE34630.1"/>
    </source>
</evidence>
<evidence type="ECO:0000256" key="4">
    <source>
        <dbReference type="ARBA" id="ARBA00013263"/>
    </source>
</evidence>
<dbReference type="InterPro" id="IPR016185">
    <property type="entry name" value="PreATP-grasp_dom_sf"/>
</dbReference>